<dbReference type="HOGENOM" id="CLU_132807_2_0_1"/>
<organism evidence="1 2">
    <name type="scientific">Suillus luteus UH-Slu-Lm8-n1</name>
    <dbReference type="NCBI Taxonomy" id="930992"/>
    <lineage>
        <taxon>Eukaryota</taxon>
        <taxon>Fungi</taxon>
        <taxon>Dikarya</taxon>
        <taxon>Basidiomycota</taxon>
        <taxon>Agaricomycotina</taxon>
        <taxon>Agaricomycetes</taxon>
        <taxon>Agaricomycetidae</taxon>
        <taxon>Boletales</taxon>
        <taxon>Suillineae</taxon>
        <taxon>Suillaceae</taxon>
        <taxon>Suillus</taxon>
    </lineage>
</organism>
<dbReference type="OrthoDB" id="2679020at2759"/>
<feature type="non-terminal residue" evidence="1">
    <location>
        <position position="1"/>
    </location>
</feature>
<dbReference type="InParanoid" id="A0A0C9Z748"/>
<evidence type="ECO:0000313" key="1">
    <source>
        <dbReference type="EMBL" id="KIK33360.1"/>
    </source>
</evidence>
<accession>A0A0C9Z748</accession>
<dbReference type="EMBL" id="KN835959">
    <property type="protein sequence ID" value="KIK33360.1"/>
    <property type="molecule type" value="Genomic_DNA"/>
</dbReference>
<feature type="non-terminal residue" evidence="1">
    <location>
        <position position="73"/>
    </location>
</feature>
<name>A0A0C9Z748_9AGAM</name>
<reference evidence="2" key="2">
    <citation type="submission" date="2015-01" db="EMBL/GenBank/DDBJ databases">
        <title>Evolutionary Origins and Diversification of the Mycorrhizal Mutualists.</title>
        <authorList>
            <consortium name="DOE Joint Genome Institute"/>
            <consortium name="Mycorrhizal Genomics Consortium"/>
            <person name="Kohler A."/>
            <person name="Kuo A."/>
            <person name="Nagy L.G."/>
            <person name="Floudas D."/>
            <person name="Copeland A."/>
            <person name="Barry K.W."/>
            <person name="Cichocki N."/>
            <person name="Veneault-Fourrey C."/>
            <person name="LaButti K."/>
            <person name="Lindquist E.A."/>
            <person name="Lipzen A."/>
            <person name="Lundell T."/>
            <person name="Morin E."/>
            <person name="Murat C."/>
            <person name="Riley R."/>
            <person name="Ohm R."/>
            <person name="Sun H."/>
            <person name="Tunlid A."/>
            <person name="Henrissat B."/>
            <person name="Grigoriev I.V."/>
            <person name="Hibbett D.S."/>
            <person name="Martin F."/>
        </authorList>
    </citation>
    <scope>NUCLEOTIDE SEQUENCE [LARGE SCALE GENOMIC DNA]</scope>
    <source>
        <strain evidence="2">UH-Slu-Lm8-n1</strain>
    </source>
</reference>
<evidence type="ECO:0000313" key="2">
    <source>
        <dbReference type="Proteomes" id="UP000054485"/>
    </source>
</evidence>
<gene>
    <name evidence="1" type="ORF">CY34DRAFT_33595</name>
</gene>
<sequence>TYTLDLPTHTNIHPTFHASELRRHVPNDTSLYPSRELHKPGTIVTNTGAEEWEIEHILDRRQRGRGCQYLVRW</sequence>
<dbReference type="SUPFAM" id="SSF54160">
    <property type="entry name" value="Chromo domain-like"/>
    <property type="match status" value="1"/>
</dbReference>
<protein>
    <recommendedName>
        <fullName evidence="3">Chromo domain-containing protein</fullName>
    </recommendedName>
</protein>
<keyword evidence="2" id="KW-1185">Reference proteome</keyword>
<dbReference type="STRING" id="930992.A0A0C9Z748"/>
<reference evidence="1 2" key="1">
    <citation type="submission" date="2014-04" db="EMBL/GenBank/DDBJ databases">
        <authorList>
            <consortium name="DOE Joint Genome Institute"/>
            <person name="Kuo A."/>
            <person name="Ruytinx J."/>
            <person name="Rineau F."/>
            <person name="Colpaert J."/>
            <person name="Kohler A."/>
            <person name="Nagy L.G."/>
            <person name="Floudas D."/>
            <person name="Copeland A."/>
            <person name="Barry K.W."/>
            <person name="Cichocki N."/>
            <person name="Veneault-Fourrey C."/>
            <person name="LaButti K."/>
            <person name="Lindquist E.A."/>
            <person name="Lipzen A."/>
            <person name="Lundell T."/>
            <person name="Morin E."/>
            <person name="Murat C."/>
            <person name="Sun H."/>
            <person name="Tunlid A."/>
            <person name="Henrissat B."/>
            <person name="Grigoriev I.V."/>
            <person name="Hibbett D.S."/>
            <person name="Martin F."/>
            <person name="Nordberg H.P."/>
            <person name="Cantor M.N."/>
            <person name="Hua S.X."/>
        </authorList>
    </citation>
    <scope>NUCLEOTIDE SEQUENCE [LARGE SCALE GENOMIC DNA]</scope>
    <source>
        <strain evidence="1 2">UH-Slu-Lm8-n1</strain>
    </source>
</reference>
<dbReference type="Proteomes" id="UP000054485">
    <property type="component" value="Unassembled WGS sequence"/>
</dbReference>
<proteinExistence type="predicted"/>
<dbReference type="InterPro" id="IPR016197">
    <property type="entry name" value="Chromo-like_dom_sf"/>
</dbReference>
<dbReference type="Gene3D" id="2.40.50.40">
    <property type="match status" value="1"/>
</dbReference>
<evidence type="ECO:0008006" key="3">
    <source>
        <dbReference type="Google" id="ProtNLM"/>
    </source>
</evidence>
<dbReference type="AlphaFoldDB" id="A0A0C9Z748"/>